<gene>
    <name evidence="1" type="ORF">DRF65_20855</name>
</gene>
<reference evidence="2" key="1">
    <citation type="submission" date="2018-06" db="EMBL/GenBank/DDBJ databases">
        <authorList>
            <person name="Lum Nde A."/>
            <person name="Hugo C."/>
        </authorList>
    </citation>
    <scope>NUCLEOTIDE SEQUENCE [LARGE SCALE GENOMIC DNA]</scope>
    <source>
        <strain evidence="2">1_F178</strain>
    </source>
</reference>
<dbReference type="EMBL" id="QNVT01000024">
    <property type="protein sequence ID" value="REC60514.1"/>
    <property type="molecule type" value="Genomic_DNA"/>
</dbReference>
<name>A0A3D9C412_9FLAO</name>
<proteinExistence type="predicted"/>
<protein>
    <submittedName>
        <fullName evidence="1">DNA-binding protein</fullName>
    </submittedName>
</protein>
<evidence type="ECO:0000313" key="1">
    <source>
        <dbReference type="EMBL" id="REC60514.1"/>
    </source>
</evidence>
<evidence type="ECO:0000313" key="2">
    <source>
        <dbReference type="Proteomes" id="UP000256686"/>
    </source>
</evidence>
<keyword evidence="2" id="KW-1185">Reference proteome</keyword>
<dbReference type="GO" id="GO:0003677">
    <property type="term" value="F:DNA binding"/>
    <property type="evidence" value="ECO:0007669"/>
    <property type="project" value="UniProtKB-KW"/>
</dbReference>
<dbReference type="RefSeq" id="WP_115972676.1">
    <property type="nucleotide sequence ID" value="NZ_QNVT01000024.1"/>
</dbReference>
<dbReference type="AlphaFoldDB" id="A0A3D9C412"/>
<accession>A0A3D9C412</accession>
<sequence length="68" mass="8091">MKTPSKTEAKKLAKAYSHNKEYEDVPVYIIYCNRSEKYYIDTNNLMRLWETLIGYYINGVFISEKNNS</sequence>
<organism evidence="1 2">
    <name type="scientific">Chryseobacterium pennae</name>
    <dbReference type="NCBI Taxonomy" id="2258962"/>
    <lineage>
        <taxon>Bacteria</taxon>
        <taxon>Pseudomonadati</taxon>
        <taxon>Bacteroidota</taxon>
        <taxon>Flavobacteriia</taxon>
        <taxon>Flavobacteriales</taxon>
        <taxon>Weeksellaceae</taxon>
        <taxon>Chryseobacterium group</taxon>
        <taxon>Chryseobacterium</taxon>
    </lineage>
</organism>
<dbReference type="Proteomes" id="UP000256686">
    <property type="component" value="Unassembled WGS sequence"/>
</dbReference>
<comment type="caution">
    <text evidence="1">The sequence shown here is derived from an EMBL/GenBank/DDBJ whole genome shotgun (WGS) entry which is preliminary data.</text>
</comment>
<keyword evidence="1" id="KW-0238">DNA-binding</keyword>